<dbReference type="SMART" id="SM00345">
    <property type="entry name" value="HTH_GNTR"/>
    <property type="match status" value="1"/>
</dbReference>
<keyword evidence="3" id="KW-0804">Transcription</keyword>
<dbReference type="EMBL" id="CP013655">
    <property type="protein sequence ID" value="ALS36143.1"/>
    <property type="molecule type" value="Genomic_DNA"/>
</dbReference>
<name>A0A0U2VNW4_9ENTE</name>
<dbReference type="CDD" id="cd07377">
    <property type="entry name" value="WHTH_GntR"/>
    <property type="match status" value="1"/>
</dbReference>
<feature type="domain" description="HTH gntR-type" evidence="4">
    <location>
        <begin position="8"/>
        <end position="75"/>
    </location>
</feature>
<dbReference type="Pfam" id="PF00392">
    <property type="entry name" value="GntR"/>
    <property type="match status" value="1"/>
</dbReference>
<dbReference type="GO" id="GO:0003700">
    <property type="term" value="F:DNA-binding transcription factor activity"/>
    <property type="evidence" value="ECO:0007669"/>
    <property type="project" value="InterPro"/>
</dbReference>
<dbReference type="PROSITE" id="PS50949">
    <property type="entry name" value="HTH_GNTR"/>
    <property type="match status" value="1"/>
</dbReference>
<keyword evidence="1" id="KW-0805">Transcription regulation</keyword>
<dbReference type="SUPFAM" id="SSF64288">
    <property type="entry name" value="Chorismate lyase-like"/>
    <property type="match status" value="1"/>
</dbReference>
<dbReference type="InterPro" id="IPR050679">
    <property type="entry name" value="Bact_HTH_transcr_reg"/>
</dbReference>
<dbReference type="InterPro" id="IPR011663">
    <property type="entry name" value="UTRA"/>
</dbReference>
<dbReference type="SMART" id="SM00866">
    <property type="entry name" value="UTRA"/>
    <property type="match status" value="1"/>
</dbReference>
<dbReference type="InterPro" id="IPR036388">
    <property type="entry name" value="WH-like_DNA-bd_sf"/>
</dbReference>
<dbReference type="InterPro" id="IPR036390">
    <property type="entry name" value="WH_DNA-bd_sf"/>
</dbReference>
<dbReference type="InterPro" id="IPR028978">
    <property type="entry name" value="Chorismate_lyase_/UTRA_dom_sf"/>
</dbReference>
<dbReference type="PRINTS" id="PR00035">
    <property type="entry name" value="HTHGNTR"/>
</dbReference>
<dbReference type="Pfam" id="PF07702">
    <property type="entry name" value="UTRA"/>
    <property type="match status" value="1"/>
</dbReference>
<dbReference type="SUPFAM" id="SSF46785">
    <property type="entry name" value="Winged helix' DNA-binding domain"/>
    <property type="match status" value="1"/>
</dbReference>
<dbReference type="RefSeq" id="WP_086278287.1">
    <property type="nucleotide sequence ID" value="NZ_CP013655.1"/>
</dbReference>
<organism evidence="5 6">
    <name type="scientific">Enterococcus rotai</name>
    <dbReference type="NCBI Taxonomy" id="118060"/>
    <lineage>
        <taxon>Bacteria</taxon>
        <taxon>Bacillati</taxon>
        <taxon>Bacillota</taxon>
        <taxon>Bacilli</taxon>
        <taxon>Lactobacillales</taxon>
        <taxon>Enterococcaceae</taxon>
        <taxon>Enterococcus</taxon>
    </lineage>
</organism>
<dbReference type="GO" id="GO:0045892">
    <property type="term" value="P:negative regulation of DNA-templated transcription"/>
    <property type="evidence" value="ECO:0007669"/>
    <property type="project" value="TreeGrafter"/>
</dbReference>
<evidence type="ECO:0000259" key="4">
    <source>
        <dbReference type="PROSITE" id="PS50949"/>
    </source>
</evidence>
<dbReference type="Gene3D" id="3.40.1410.10">
    <property type="entry name" value="Chorismate lyase-like"/>
    <property type="match status" value="1"/>
</dbReference>
<proteinExistence type="predicted"/>
<evidence type="ECO:0000313" key="6">
    <source>
        <dbReference type="Proteomes" id="UP000067523"/>
    </source>
</evidence>
<keyword evidence="6" id="KW-1185">Reference proteome</keyword>
<dbReference type="Proteomes" id="UP000067523">
    <property type="component" value="Chromosome"/>
</dbReference>
<evidence type="ECO:0000256" key="3">
    <source>
        <dbReference type="ARBA" id="ARBA00023163"/>
    </source>
</evidence>
<dbReference type="AlphaFoldDB" id="A0A0U2VNW4"/>
<dbReference type="InterPro" id="IPR000524">
    <property type="entry name" value="Tscrpt_reg_HTH_GntR"/>
</dbReference>
<dbReference type="PANTHER" id="PTHR44846:SF1">
    <property type="entry name" value="MANNOSYL-D-GLYCERATE TRANSPORT_METABOLISM SYSTEM REPRESSOR MNGR-RELATED"/>
    <property type="match status" value="1"/>
</dbReference>
<sequence>MENAFKNKALYHQLVDLLQERIETVMIPHDKLPSERELTAQYGVSRTTVRLALQELENRGSIYRRHGKGTFVSDIKKEAADLAGAYSFTEQMKSLGRKPHTRILSFEKLEADKFICQHLNLSLGEAVFKLSRLRIADREPLMVEDTYLPVKFFLSLTDQLLRSKPLYDLFSEDFNQTIRLADEELYASIASKEDAKLLMIPEGAPVLHLARQTYNMKNEIIEFTLSVARADQFHYQIRHIRNS</sequence>
<keyword evidence="2" id="KW-0238">DNA-binding</keyword>
<evidence type="ECO:0000256" key="1">
    <source>
        <dbReference type="ARBA" id="ARBA00023015"/>
    </source>
</evidence>
<evidence type="ECO:0000256" key="2">
    <source>
        <dbReference type="ARBA" id="ARBA00023125"/>
    </source>
</evidence>
<accession>A0A0U2VNW4</accession>
<dbReference type="GO" id="GO:0003677">
    <property type="term" value="F:DNA binding"/>
    <property type="evidence" value="ECO:0007669"/>
    <property type="project" value="UniProtKB-KW"/>
</dbReference>
<evidence type="ECO:0000313" key="5">
    <source>
        <dbReference type="EMBL" id="ALS36143.1"/>
    </source>
</evidence>
<reference evidence="6" key="1">
    <citation type="submission" date="2015-12" db="EMBL/GenBank/DDBJ databases">
        <authorList>
            <person name="Lauer A."/>
            <person name="Humrighouse B."/>
            <person name="Loparev V."/>
            <person name="Shewmaker P.L."/>
            <person name="Whitney A.M."/>
            <person name="McLaughlin R.W."/>
        </authorList>
    </citation>
    <scope>NUCLEOTIDE SEQUENCE [LARGE SCALE GENOMIC DNA]</scope>
    <source>
        <strain evidence="6">LMG 26678</strain>
    </source>
</reference>
<dbReference type="STRING" id="118060.ATZ35_02885"/>
<protein>
    <submittedName>
        <fullName evidence="5">GntR family transcriptional regulator</fullName>
    </submittedName>
</protein>
<gene>
    <name evidence="5" type="ORF">ATZ35_02885</name>
</gene>
<dbReference type="PANTHER" id="PTHR44846">
    <property type="entry name" value="MANNOSYL-D-GLYCERATE TRANSPORT/METABOLISM SYSTEM REPRESSOR MNGR-RELATED"/>
    <property type="match status" value="1"/>
</dbReference>
<dbReference type="KEGG" id="erx:ATZ35_02885"/>
<dbReference type="Gene3D" id="1.10.10.10">
    <property type="entry name" value="Winged helix-like DNA-binding domain superfamily/Winged helix DNA-binding domain"/>
    <property type="match status" value="1"/>
</dbReference>